<feature type="compositionally biased region" description="Polar residues" evidence="1">
    <location>
        <begin position="1"/>
        <end position="10"/>
    </location>
</feature>
<gene>
    <name evidence="2" type="ORF">C9374_002857</name>
</gene>
<evidence type="ECO:0000313" key="3">
    <source>
        <dbReference type="Proteomes" id="UP000816034"/>
    </source>
</evidence>
<feature type="region of interest" description="Disordered" evidence="1">
    <location>
        <begin position="1"/>
        <end position="24"/>
    </location>
</feature>
<organism evidence="2 3">
    <name type="scientific">Naegleria lovaniensis</name>
    <name type="common">Amoeba</name>
    <dbReference type="NCBI Taxonomy" id="51637"/>
    <lineage>
        <taxon>Eukaryota</taxon>
        <taxon>Discoba</taxon>
        <taxon>Heterolobosea</taxon>
        <taxon>Tetramitia</taxon>
        <taxon>Eutetramitia</taxon>
        <taxon>Vahlkampfiidae</taxon>
        <taxon>Naegleria</taxon>
    </lineage>
</organism>
<comment type="caution">
    <text evidence="2">The sequence shown here is derived from an EMBL/GenBank/DDBJ whole genome shotgun (WGS) entry which is preliminary data.</text>
</comment>
<dbReference type="GeneID" id="68095312"/>
<evidence type="ECO:0000313" key="2">
    <source>
        <dbReference type="EMBL" id="KAG2386411.1"/>
    </source>
</evidence>
<dbReference type="EMBL" id="PYSW02000016">
    <property type="protein sequence ID" value="KAG2386411.1"/>
    <property type="molecule type" value="Genomic_DNA"/>
</dbReference>
<accession>A0AA88KME5</accession>
<reference evidence="2 3" key="1">
    <citation type="journal article" date="2018" name="BMC Genomics">
        <title>The genome of Naegleria lovaniensis, the basis for a comparative approach to unravel pathogenicity factors of the human pathogenic amoeba N. fowleri.</title>
        <authorList>
            <person name="Liechti N."/>
            <person name="Schurch N."/>
            <person name="Bruggmann R."/>
            <person name="Wittwer M."/>
        </authorList>
    </citation>
    <scope>NUCLEOTIDE SEQUENCE [LARGE SCALE GENOMIC DNA]</scope>
    <source>
        <strain evidence="2 3">ATCC 30569</strain>
    </source>
</reference>
<sequence length="177" mass="20290">MFSSPLSTRSLTRHETSRTGSTRKLFRKNGELFGIVHPIHVTKPARDDRFFPESTYDSTYITPVTAEQLHSSRRARPHSAAAAPCVSSRSVQKPLVPYNVNAPRNVLPVHFPNENVNRRYQRNASQFSLKDGSNSDRTRFRTTNQVTYVNNQGFPVGFDNKGILSEKTKWFHRRQND</sequence>
<evidence type="ECO:0000256" key="1">
    <source>
        <dbReference type="SAM" id="MobiDB-lite"/>
    </source>
</evidence>
<proteinExistence type="predicted"/>
<dbReference type="Proteomes" id="UP000816034">
    <property type="component" value="Unassembled WGS sequence"/>
</dbReference>
<name>A0AA88KME5_NAELO</name>
<keyword evidence="3" id="KW-1185">Reference proteome</keyword>
<dbReference type="RefSeq" id="XP_044550403.1">
    <property type="nucleotide sequence ID" value="XM_044692320.1"/>
</dbReference>
<dbReference type="AlphaFoldDB" id="A0AA88KME5"/>
<protein>
    <submittedName>
        <fullName evidence="2">Uncharacterized protein</fullName>
    </submittedName>
</protein>